<evidence type="ECO:0000256" key="8">
    <source>
        <dbReference type="ARBA" id="ARBA00023040"/>
    </source>
</evidence>
<comment type="function">
    <text evidence="14">G protein-coupled receptor activated by ligand peptides amylin (IAPP), calcitonin (CT/CALCA) and calcitonin gene-related peptide type 1 (CGRP1/CALCA). CALCR interacts with receptor-activity-modifying proteins RAMP1, 2 and 3 to form receptor complexes AMYR1, 2 and 3, respectively. IAPP, CT and CGRP1 activate CALCR and AMYRs with distinct modes of receptor activation resulting in specific phenotypes. Ligand binding causes a conformation change that triggers signaling via guanine nucleotide-binding proteins (G proteins) and modulates the activity of downstream effectors. Activates cAMP-dependent pathway.</text>
</comment>
<dbReference type="SMART" id="SM00008">
    <property type="entry name" value="HormR"/>
    <property type="match status" value="1"/>
</dbReference>
<organism evidence="17 18">
    <name type="scientific">Naja naja</name>
    <name type="common">Indian cobra</name>
    <dbReference type="NCBI Taxonomy" id="35670"/>
    <lineage>
        <taxon>Eukaryota</taxon>
        <taxon>Metazoa</taxon>
        <taxon>Chordata</taxon>
        <taxon>Craniata</taxon>
        <taxon>Vertebrata</taxon>
        <taxon>Euteleostomi</taxon>
        <taxon>Lepidosauria</taxon>
        <taxon>Squamata</taxon>
        <taxon>Bifurcata</taxon>
        <taxon>Unidentata</taxon>
        <taxon>Episquamata</taxon>
        <taxon>Toxicofera</taxon>
        <taxon>Serpentes</taxon>
        <taxon>Colubroidea</taxon>
        <taxon>Elapidae</taxon>
        <taxon>Elapinae</taxon>
        <taxon>Naja</taxon>
    </lineage>
</organism>
<evidence type="ECO:0000256" key="12">
    <source>
        <dbReference type="ARBA" id="ARBA00023180"/>
    </source>
</evidence>
<dbReference type="PRINTS" id="PR01350">
    <property type="entry name" value="CTRFAMILY"/>
</dbReference>
<dbReference type="GO" id="GO:0004948">
    <property type="term" value="F:calcitonin receptor activity"/>
    <property type="evidence" value="ECO:0007669"/>
    <property type="project" value="InterPro"/>
</dbReference>
<evidence type="ECO:0000256" key="6">
    <source>
        <dbReference type="ARBA" id="ARBA00022729"/>
    </source>
</evidence>
<dbReference type="PANTHER" id="PTHR45620:SF8">
    <property type="entry name" value="CALCITONIN RECEPTOR"/>
    <property type="match status" value="1"/>
</dbReference>
<dbReference type="OrthoDB" id="16753at2759"/>
<dbReference type="InterPro" id="IPR050332">
    <property type="entry name" value="GPCR_2"/>
</dbReference>
<dbReference type="InterPro" id="IPR036445">
    <property type="entry name" value="GPCR_2_extracell_dom_sf"/>
</dbReference>
<evidence type="ECO:0000256" key="15">
    <source>
        <dbReference type="ARBA" id="ARBA00049701"/>
    </source>
</evidence>
<feature type="domain" description="G-protein coupled receptors family 2 profile 1" evidence="16">
    <location>
        <begin position="54"/>
        <end position="138"/>
    </location>
</feature>
<keyword evidence="7" id="KW-1133">Transmembrane helix</keyword>
<keyword evidence="13" id="KW-0807">Transducer</keyword>
<evidence type="ECO:0000256" key="2">
    <source>
        <dbReference type="ARBA" id="ARBA00005314"/>
    </source>
</evidence>
<evidence type="ECO:0000256" key="14">
    <source>
        <dbReference type="ARBA" id="ARBA00049588"/>
    </source>
</evidence>
<dbReference type="GO" id="GO:0005886">
    <property type="term" value="C:plasma membrane"/>
    <property type="evidence" value="ECO:0007669"/>
    <property type="project" value="UniProtKB-SubCell"/>
</dbReference>
<dbReference type="Proteomes" id="UP000694559">
    <property type="component" value="Unplaced"/>
</dbReference>
<dbReference type="GO" id="GO:0030424">
    <property type="term" value="C:axon"/>
    <property type="evidence" value="ECO:0007669"/>
    <property type="project" value="TreeGrafter"/>
</dbReference>
<evidence type="ECO:0000259" key="16">
    <source>
        <dbReference type="PROSITE" id="PS50227"/>
    </source>
</evidence>
<dbReference type="OMA" id="CNIRTHE"/>
<keyword evidence="9" id="KW-0472">Membrane</keyword>
<dbReference type="SUPFAM" id="SSF111418">
    <property type="entry name" value="Hormone receptor domain"/>
    <property type="match status" value="1"/>
</dbReference>
<evidence type="ECO:0000256" key="11">
    <source>
        <dbReference type="ARBA" id="ARBA00023170"/>
    </source>
</evidence>
<dbReference type="AlphaFoldDB" id="A0A8C6XVB1"/>
<evidence type="ECO:0000313" key="17">
    <source>
        <dbReference type="Ensembl" id="ENSNNAP00000020002.1"/>
    </source>
</evidence>
<dbReference type="InterPro" id="IPR001879">
    <property type="entry name" value="GPCR_2_extracellular_dom"/>
</dbReference>
<reference evidence="17" key="1">
    <citation type="submission" date="2025-08" db="UniProtKB">
        <authorList>
            <consortium name="Ensembl"/>
        </authorList>
    </citation>
    <scope>IDENTIFICATION</scope>
</reference>
<dbReference type="Gene3D" id="4.10.1240.10">
    <property type="entry name" value="GPCR, family 2, extracellular hormone receptor domain"/>
    <property type="match status" value="1"/>
</dbReference>
<dbReference type="Ensembl" id="ENSNNAT00000020991.1">
    <property type="protein sequence ID" value="ENSNNAP00000020002.1"/>
    <property type="gene ID" value="ENSNNAG00000013296.1"/>
</dbReference>
<keyword evidence="18" id="KW-1185">Reference proteome</keyword>
<dbReference type="GeneTree" id="ENSGT00940000155380"/>
<dbReference type="PANTHER" id="PTHR45620">
    <property type="entry name" value="PDF RECEPTOR-LIKE PROTEIN-RELATED"/>
    <property type="match status" value="1"/>
</dbReference>
<keyword evidence="8" id="KW-0297">G-protein coupled receptor</keyword>
<keyword evidence="12" id="KW-0325">Glycoprotein</keyword>
<keyword evidence="10" id="KW-1015">Disulfide bond</keyword>
<evidence type="ECO:0000256" key="5">
    <source>
        <dbReference type="ARBA" id="ARBA00022692"/>
    </source>
</evidence>
<dbReference type="InterPro" id="IPR017983">
    <property type="entry name" value="GPCR_2_secretin-like_CS"/>
</dbReference>
<sequence length="159" mass="18910">MSLRLRAFYTSLATPNFLIKQQIKNVFIEFYADPTLESMEYSVIRQKIVDSQFKCYERMNKAPPYKKKGLYCNRTWDGWLCWDDTPAGENADQNCPDYFQDFDPTEIATKYCEKTGTWFRHPETNRTWSNYTRCNSFTNEKRKTEPCLSYYIVICGKSN</sequence>
<evidence type="ECO:0000256" key="9">
    <source>
        <dbReference type="ARBA" id="ARBA00023136"/>
    </source>
</evidence>
<keyword evidence="4" id="KW-1003">Cell membrane</keyword>
<evidence type="ECO:0000256" key="13">
    <source>
        <dbReference type="ARBA" id="ARBA00023224"/>
    </source>
</evidence>
<comment type="subcellular location">
    <subcellularLocation>
        <location evidence="1">Cell membrane</location>
        <topology evidence="1">Multi-pass membrane protein</topology>
    </subcellularLocation>
</comment>
<keyword evidence="11" id="KW-0675">Receptor</keyword>
<evidence type="ECO:0000256" key="3">
    <source>
        <dbReference type="ARBA" id="ARBA00017333"/>
    </source>
</evidence>
<name>A0A8C6XVB1_NAJNA</name>
<dbReference type="PROSITE" id="PS50227">
    <property type="entry name" value="G_PROTEIN_RECEP_F2_3"/>
    <property type="match status" value="1"/>
</dbReference>
<dbReference type="GO" id="GO:0007189">
    <property type="term" value="P:adenylate cyclase-activating G protein-coupled receptor signaling pathway"/>
    <property type="evidence" value="ECO:0007669"/>
    <property type="project" value="TreeGrafter"/>
</dbReference>
<dbReference type="GO" id="GO:0007204">
    <property type="term" value="P:positive regulation of cytosolic calcium ion concentration"/>
    <property type="evidence" value="ECO:0007669"/>
    <property type="project" value="TreeGrafter"/>
</dbReference>
<accession>A0A8C6XVB1</accession>
<proteinExistence type="inferred from homology"/>
<evidence type="ECO:0000256" key="10">
    <source>
        <dbReference type="ARBA" id="ARBA00023157"/>
    </source>
</evidence>
<dbReference type="PROSITE" id="PS00649">
    <property type="entry name" value="G_PROTEIN_RECEP_F2_1"/>
    <property type="match status" value="1"/>
</dbReference>
<comment type="subunit">
    <text evidence="15">Heterodimer of CALCR and RAMP1, RAMP2 or RAMP3; the receptor complexes function as AMYR1, AMYR2 and AMYR3 receptors, respectively, and respond to amylin/IAPP, calcitonin/CT and CGRP1 ligands. Interacts with GPRASP2.</text>
</comment>
<dbReference type="Pfam" id="PF02793">
    <property type="entry name" value="HRM"/>
    <property type="match status" value="1"/>
</dbReference>
<reference evidence="17" key="2">
    <citation type="submission" date="2025-09" db="UniProtKB">
        <authorList>
            <consortium name="Ensembl"/>
        </authorList>
    </citation>
    <scope>IDENTIFICATION</scope>
</reference>
<keyword evidence="6" id="KW-0732">Signal</keyword>
<keyword evidence="5" id="KW-0812">Transmembrane</keyword>
<evidence type="ECO:0000256" key="7">
    <source>
        <dbReference type="ARBA" id="ARBA00022989"/>
    </source>
</evidence>
<comment type="similarity">
    <text evidence="2">Belongs to the G-protein coupled receptor 2 family.</text>
</comment>
<evidence type="ECO:0000313" key="18">
    <source>
        <dbReference type="Proteomes" id="UP000694559"/>
    </source>
</evidence>
<dbReference type="FunFam" id="4.10.1240.10:FF:000012">
    <property type="entry name" value="Calcitonin receptor"/>
    <property type="match status" value="1"/>
</dbReference>
<dbReference type="InterPro" id="IPR003287">
    <property type="entry name" value="GPCR_2_calcitonin_rcpt_fam"/>
</dbReference>
<protein>
    <recommendedName>
        <fullName evidence="3">Calcitonin receptor</fullName>
    </recommendedName>
</protein>
<evidence type="ECO:0000256" key="4">
    <source>
        <dbReference type="ARBA" id="ARBA00022475"/>
    </source>
</evidence>
<evidence type="ECO:0000256" key="1">
    <source>
        <dbReference type="ARBA" id="ARBA00004651"/>
    </source>
</evidence>